<comment type="caution">
    <text evidence="6">The sequence shown here is derived from an EMBL/GenBank/DDBJ whole genome shotgun (WGS) entry which is preliminary data.</text>
</comment>
<dbReference type="InterPro" id="IPR050891">
    <property type="entry name" value="TatD-type_Hydrolase"/>
</dbReference>
<protein>
    <submittedName>
        <fullName evidence="6">Metallo-dependent hydrolase</fullName>
    </submittedName>
</protein>
<keyword evidence="2" id="KW-0540">Nuclease</keyword>
<dbReference type="Gene3D" id="3.20.20.140">
    <property type="entry name" value="Metal-dependent hydrolases"/>
    <property type="match status" value="1"/>
</dbReference>
<keyword evidence="4 6" id="KW-0378">Hydrolase</keyword>
<dbReference type="CDD" id="cd01310">
    <property type="entry name" value="TatD_DNAse"/>
    <property type="match status" value="1"/>
</dbReference>
<keyword evidence="7" id="KW-1185">Reference proteome</keyword>
<proteinExistence type="inferred from homology"/>
<dbReference type="OrthoDB" id="6079689at2759"/>
<evidence type="ECO:0000256" key="2">
    <source>
        <dbReference type="ARBA" id="ARBA00022722"/>
    </source>
</evidence>
<dbReference type="PIRSF" id="PIRSF005902">
    <property type="entry name" value="DNase_TatD"/>
    <property type="match status" value="1"/>
</dbReference>
<comment type="similarity">
    <text evidence="1">Belongs to the metallo-dependent hydrolases superfamily. TatD-type hydrolase family.</text>
</comment>
<feature type="binding site" evidence="5">
    <location>
        <position position="126"/>
    </location>
    <ligand>
        <name>a divalent metal cation</name>
        <dbReference type="ChEBI" id="CHEBI:60240"/>
        <label>2</label>
    </ligand>
</feature>
<dbReference type="GO" id="GO:0046872">
    <property type="term" value="F:metal ion binding"/>
    <property type="evidence" value="ECO:0007669"/>
    <property type="project" value="UniProtKB-KW"/>
</dbReference>
<gene>
    <name evidence="6" type="ORF">P171DRAFT_464009</name>
</gene>
<evidence type="ECO:0000256" key="4">
    <source>
        <dbReference type="ARBA" id="ARBA00022801"/>
    </source>
</evidence>
<dbReference type="Pfam" id="PF01026">
    <property type="entry name" value="TatD_DNase"/>
    <property type="match status" value="1"/>
</dbReference>
<sequence>MLTGMSPSDAHLNAAIARSRPQQCSITVGVHPDGRAYFASMAKTIAALQAESATLVSAFGELGLDYDHLAWAGEDVQMRTFRAQLELLVGAAYDVPLFLHCRAAFEDFVGVLEAYVARLLRRGLVHSFVGSAAQMGRLVEMGFDVSVSGFAFREGVGEMVGEVPLGRLQLETDAPWGRYLVDAPVLAAGKKRDRFVVGAMVKERNESCAMSQVAFVVAGVKGLSVEEVARAAWENSTAMFRLGA</sequence>
<dbReference type="InterPro" id="IPR001130">
    <property type="entry name" value="TatD-like"/>
</dbReference>
<dbReference type="GO" id="GO:0005829">
    <property type="term" value="C:cytosol"/>
    <property type="evidence" value="ECO:0007669"/>
    <property type="project" value="TreeGrafter"/>
</dbReference>
<dbReference type="PANTHER" id="PTHR10060:SF15">
    <property type="entry name" value="DEOXYRIBONUCLEASE TATDN1"/>
    <property type="match status" value="1"/>
</dbReference>
<dbReference type="InterPro" id="IPR032466">
    <property type="entry name" value="Metal_Hydrolase"/>
</dbReference>
<name>A0A9P4PK31_9PLEO</name>
<dbReference type="PROSITE" id="PS01090">
    <property type="entry name" value="TATD_2"/>
    <property type="match status" value="1"/>
</dbReference>
<dbReference type="PANTHER" id="PTHR10060">
    <property type="entry name" value="TATD FAMILY DEOXYRIBONUCLEASE"/>
    <property type="match status" value="1"/>
</dbReference>
<feature type="binding site" evidence="5">
    <location>
        <position position="173"/>
    </location>
    <ligand>
        <name>a divalent metal cation</name>
        <dbReference type="ChEBI" id="CHEBI:60240"/>
        <label>1</label>
    </ligand>
</feature>
<organism evidence="6 7">
    <name type="scientific">Karstenula rhodostoma CBS 690.94</name>
    <dbReference type="NCBI Taxonomy" id="1392251"/>
    <lineage>
        <taxon>Eukaryota</taxon>
        <taxon>Fungi</taxon>
        <taxon>Dikarya</taxon>
        <taxon>Ascomycota</taxon>
        <taxon>Pezizomycotina</taxon>
        <taxon>Dothideomycetes</taxon>
        <taxon>Pleosporomycetidae</taxon>
        <taxon>Pleosporales</taxon>
        <taxon>Massarineae</taxon>
        <taxon>Didymosphaeriaceae</taxon>
        <taxon>Karstenula</taxon>
    </lineage>
</organism>
<feature type="binding site" evidence="5">
    <location>
        <position position="100"/>
    </location>
    <ligand>
        <name>a divalent metal cation</name>
        <dbReference type="ChEBI" id="CHEBI:60240"/>
        <label>2</label>
    </ligand>
</feature>
<accession>A0A9P4PK31</accession>
<evidence type="ECO:0000256" key="1">
    <source>
        <dbReference type="ARBA" id="ARBA00009275"/>
    </source>
</evidence>
<feature type="binding site" evidence="5">
    <location>
        <position position="61"/>
    </location>
    <ligand>
        <name>a divalent metal cation</name>
        <dbReference type="ChEBI" id="CHEBI:60240"/>
        <label>1</label>
    </ligand>
</feature>
<evidence type="ECO:0000256" key="5">
    <source>
        <dbReference type="PIRSR" id="PIRSR005902-1"/>
    </source>
</evidence>
<evidence type="ECO:0000313" key="6">
    <source>
        <dbReference type="EMBL" id="KAF2444374.1"/>
    </source>
</evidence>
<dbReference type="AlphaFoldDB" id="A0A9P4PK31"/>
<evidence type="ECO:0000313" key="7">
    <source>
        <dbReference type="Proteomes" id="UP000799764"/>
    </source>
</evidence>
<dbReference type="EMBL" id="MU001501">
    <property type="protein sequence ID" value="KAF2444374.1"/>
    <property type="molecule type" value="Genomic_DNA"/>
</dbReference>
<dbReference type="InterPro" id="IPR018228">
    <property type="entry name" value="DNase_TatD-rel_CS"/>
</dbReference>
<dbReference type="GO" id="GO:0008296">
    <property type="term" value="F:3'-5'-DNA exonuclease activity"/>
    <property type="evidence" value="ECO:0007669"/>
    <property type="project" value="TreeGrafter"/>
</dbReference>
<evidence type="ECO:0000256" key="3">
    <source>
        <dbReference type="ARBA" id="ARBA00022723"/>
    </source>
</evidence>
<keyword evidence="3 5" id="KW-0479">Metal-binding</keyword>
<reference evidence="6" key="1">
    <citation type="journal article" date="2020" name="Stud. Mycol.">
        <title>101 Dothideomycetes genomes: a test case for predicting lifestyles and emergence of pathogens.</title>
        <authorList>
            <person name="Haridas S."/>
            <person name="Albert R."/>
            <person name="Binder M."/>
            <person name="Bloem J."/>
            <person name="Labutti K."/>
            <person name="Salamov A."/>
            <person name="Andreopoulos B."/>
            <person name="Baker S."/>
            <person name="Barry K."/>
            <person name="Bills G."/>
            <person name="Bluhm B."/>
            <person name="Cannon C."/>
            <person name="Castanera R."/>
            <person name="Culley D."/>
            <person name="Daum C."/>
            <person name="Ezra D."/>
            <person name="Gonzalez J."/>
            <person name="Henrissat B."/>
            <person name="Kuo A."/>
            <person name="Liang C."/>
            <person name="Lipzen A."/>
            <person name="Lutzoni F."/>
            <person name="Magnuson J."/>
            <person name="Mondo S."/>
            <person name="Nolan M."/>
            <person name="Ohm R."/>
            <person name="Pangilinan J."/>
            <person name="Park H.-J."/>
            <person name="Ramirez L."/>
            <person name="Alfaro M."/>
            <person name="Sun H."/>
            <person name="Tritt A."/>
            <person name="Yoshinaga Y."/>
            <person name="Zwiers L.-H."/>
            <person name="Turgeon B."/>
            <person name="Goodwin S."/>
            <person name="Spatafora J."/>
            <person name="Crous P."/>
            <person name="Grigoriev I."/>
        </authorList>
    </citation>
    <scope>NUCLEOTIDE SEQUENCE</scope>
    <source>
        <strain evidence="6">CBS 690.94</strain>
    </source>
</reference>
<dbReference type="SUPFAM" id="SSF51556">
    <property type="entry name" value="Metallo-dependent hydrolases"/>
    <property type="match status" value="1"/>
</dbReference>
<dbReference type="Proteomes" id="UP000799764">
    <property type="component" value="Unassembled WGS sequence"/>
</dbReference>